<dbReference type="GO" id="GO:0008999">
    <property type="term" value="F:protein-N-terminal-alanine acetyltransferase activity"/>
    <property type="evidence" value="ECO:0007669"/>
    <property type="project" value="TreeGrafter"/>
</dbReference>
<dbReference type="GO" id="GO:0005737">
    <property type="term" value="C:cytoplasm"/>
    <property type="evidence" value="ECO:0007669"/>
    <property type="project" value="TreeGrafter"/>
</dbReference>
<keyword evidence="2" id="KW-0012">Acyltransferase</keyword>
<gene>
    <name evidence="5" type="ORF">UFOPK2894_00561</name>
</gene>
<dbReference type="AlphaFoldDB" id="A0A6J6VG30"/>
<dbReference type="InterPro" id="IPR000182">
    <property type="entry name" value="GNAT_dom"/>
</dbReference>
<evidence type="ECO:0000256" key="2">
    <source>
        <dbReference type="ARBA" id="ARBA00023315"/>
    </source>
</evidence>
<dbReference type="InterPro" id="IPR016181">
    <property type="entry name" value="Acyl_CoA_acyltransferase"/>
</dbReference>
<dbReference type="SUPFAM" id="SSF55729">
    <property type="entry name" value="Acyl-CoA N-acyltransferases (Nat)"/>
    <property type="match status" value="1"/>
</dbReference>
<sequence>MLPFALEFQGKLVGQVTLGGIVFGAMRSAHIGYWVDESFTGQGLATRAVQILTDHCFSVLQLHRIEISMRPENLASQRVAMKAGFYFEGSRTSYIHIDGGWRDHLTFVRFNPADER</sequence>
<dbReference type="InterPro" id="IPR051531">
    <property type="entry name" value="N-acetyltransferase"/>
</dbReference>
<evidence type="ECO:0000256" key="3">
    <source>
        <dbReference type="ARBA" id="ARBA00038502"/>
    </source>
</evidence>
<comment type="similarity">
    <text evidence="3">Belongs to the acetyltransferase family. RimJ subfamily.</text>
</comment>
<keyword evidence="1" id="KW-0808">Transferase</keyword>
<dbReference type="PANTHER" id="PTHR43792">
    <property type="entry name" value="GNAT FAMILY, PUTATIVE (AFU_ORTHOLOGUE AFUA_3G00765)-RELATED-RELATED"/>
    <property type="match status" value="1"/>
</dbReference>
<dbReference type="Gene3D" id="3.40.630.30">
    <property type="match status" value="1"/>
</dbReference>
<dbReference type="EMBL" id="CAEZZQ010000025">
    <property type="protein sequence ID" value="CAB4770556.1"/>
    <property type="molecule type" value="Genomic_DNA"/>
</dbReference>
<dbReference type="PROSITE" id="PS51186">
    <property type="entry name" value="GNAT"/>
    <property type="match status" value="1"/>
</dbReference>
<accession>A0A6J6VG30</accession>
<protein>
    <submittedName>
        <fullName evidence="5">Unannotated protein</fullName>
    </submittedName>
</protein>
<evidence type="ECO:0000259" key="4">
    <source>
        <dbReference type="PROSITE" id="PS51186"/>
    </source>
</evidence>
<evidence type="ECO:0000313" key="5">
    <source>
        <dbReference type="EMBL" id="CAB4770556.1"/>
    </source>
</evidence>
<reference evidence="5" key="1">
    <citation type="submission" date="2020-05" db="EMBL/GenBank/DDBJ databases">
        <authorList>
            <person name="Chiriac C."/>
            <person name="Salcher M."/>
            <person name="Ghai R."/>
            <person name="Kavagutti S V."/>
        </authorList>
    </citation>
    <scope>NUCLEOTIDE SEQUENCE</scope>
</reference>
<evidence type="ECO:0000256" key="1">
    <source>
        <dbReference type="ARBA" id="ARBA00022679"/>
    </source>
</evidence>
<dbReference type="PANTHER" id="PTHR43792:SF8">
    <property type="entry name" value="[RIBOSOMAL PROTEIN US5]-ALANINE N-ACETYLTRANSFERASE"/>
    <property type="match status" value="1"/>
</dbReference>
<organism evidence="5">
    <name type="scientific">freshwater metagenome</name>
    <dbReference type="NCBI Taxonomy" id="449393"/>
    <lineage>
        <taxon>unclassified sequences</taxon>
        <taxon>metagenomes</taxon>
        <taxon>ecological metagenomes</taxon>
    </lineage>
</organism>
<dbReference type="Pfam" id="PF13302">
    <property type="entry name" value="Acetyltransf_3"/>
    <property type="match status" value="1"/>
</dbReference>
<feature type="domain" description="N-acetyltransferase" evidence="4">
    <location>
        <begin position="1"/>
        <end position="108"/>
    </location>
</feature>
<name>A0A6J6VG30_9ZZZZ</name>
<proteinExistence type="inferred from homology"/>